<dbReference type="AlphaFoldDB" id="A2BLN8"/>
<dbReference type="KEGG" id="hbu:Hbut_1056"/>
<dbReference type="EMBL" id="CP000493">
    <property type="protein sequence ID" value="ABM80899.1"/>
    <property type="molecule type" value="Genomic_DNA"/>
</dbReference>
<gene>
    <name evidence="1" type="ordered locus">Hbut_1056</name>
</gene>
<accession>A2BLN8</accession>
<evidence type="ECO:0000313" key="2">
    <source>
        <dbReference type="Proteomes" id="UP000002593"/>
    </source>
</evidence>
<proteinExistence type="predicted"/>
<dbReference type="STRING" id="415426.Hbut_1056"/>
<dbReference type="Pfam" id="PF09826">
    <property type="entry name" value="Beta_propel"/>
    <property type="match status" value="1"/>
</dbReference>
<sequence>MNPDDSIEQISTVYIPSRNVEGYATSPVLEPRTGHRAFTLDTRHHYMLIPVTGYLARSEGQFSGVAVISYDPTSGKLGLKAILEHENVLRTLYIGDVIYTVASQNPPGMPMVKAFDAETLKLINQYAAVSS</sequence>
<dbReference type="Proteomes" id="UP000002593">
    <property type="component" value="Chromosome"/>
</dbReference>
<dbReference type="eggNOG" id="arCOG02284">
    <property type="taxonomic scope" value="Archaea"/>
</dbReference>
<organism evidence="1 2">
    <name type="scientific">Hyperthermus butylicus (strain DSM 5456 / JCM 9403 / PLM1-5)</name>
    <dbReference type="NCBI Taxonomy" id="415426"/>
    <lineage>
        <taxon>Archaea</taxon>
        <taxon>Thermoproteota</taxon>
        <taxon>Thermoprotei</taxon>
        <taxon>Desulfurococcales</taxon>
        <taxon>Pyrodictiaceae</taxon>
        <taxon>Hyperthermus</taxon>
    </lineage>
</organism>
<name>A2BLN8_HYPBU</name>
<dbReference type="InterPro" id="IPR019198">
    <property type="entry name" value="Beta_propeller_containing"/>
</dbReference>
<dbReference type="EnsemblBacteria" id="ABM80899">
    <property type="protein sequence ID" value="ABM80899"/>
    <property type="gene ID" value="Hbut_1056"/>
</dbReference>
<protein>
    <submittedName>
        <fullName evidence="1">Uncharacterized protein</fullName>
    </submittedName>
</protein>
<evidence type="ECO:0000313" key="1">
    <source>
        <dbReference type="EMBL" id="ABM80899.1"/>
    </source>
</evidence>
<reference evidence="1 2" key="1">
    <citation type="journal article" date="2007" name="Archaea">
        <title>The genome of Hyperthermus butylicus: a sulfur-reducing, peptide fermenting, neutrophilic Crenarchaeote growing up to 108 degrees C.</title>
        <authorList>
            <person name="Brugger K."/>
            <person name="Chen L."/>
            <person name="Stark M."/>
            <person name="Zibat A."/>
            <person name="Redder P."/>
            <person name="Ruepp A."/>
            <person name="Awayez M."/>
            <person name="She Q."/>
            <person name="Garrett R.A."/>
            <person name="Klenk H.P."/>
        </authorList>
    </citation>
    <scope>NUCLEOTIDE SEQUENCE [LARGE SCALE GENOMIC DNA]</scope>
    <source>
        <strain evidence="2">DSM 5456 / JCM 9403 / PLM1-5</strain>
    </source>
</reference>
<keyword evidence="2" id="KW-1185">Reference proteome</keyword>
<dbReference type="HOGENOM" id="CLU_1922759_0_0_2"/>